<dbReference type="InParanoid" id="K4D4Y7"/>
<evidence type="ECO:0000313" key="3">
    <source>
        <dbReference type="Proteomes" id="UP000004994"/>
    </source>
</evidence>
<feature type="compositionally biased region" description="Basic and acidic residues" evidence="1">
    <location>
        <begin position="68"/>
        <end position="87"/>
    </location>
</feature>
<accession>K4D4Y7</accession>
<keyword evidence="3" id="KW-1185">Reference proteome</keyword>
<feature type="region of interest" description="Disordered" evidence="1">
    <location>
        <begin position="57"/>
        <end position="87"/>
    </location>
</feature>
<protein>
    <submittedName>
        <fullName evidence="2">Uncharacterized protein</fullName>
    </submittedName>
</protein>
<evidence type="ECO:0000256" key="1">
    <source>
        <dbReference type="SAM" id="MobiDB-lite"/>
    </source>
</evidence>
<organism evidence="2">
    <name type="scientific">Solanum lycopersicum</name>
    <name type="common">Tomato</name>
    <name type="synonym">Lycopersicon esculentum</name>
    <dbReference type="NCBI Taxonomy" id="4081"/>
    <lineage>
        <taxon>Eukaryota</taxon>
        <taxon>Viridiplantae</taxon>
        <taxon>Streptophyta</taxon>
        <taxon>Embryophyta</taxon>
        <taxon>Tracheophyta</taxon>
        <taxon>Spermatophyta</taxon>
        <taxon>Magnoliopsida</taxon>
        <taxon>eudicotyledons</taxon>
        <taxon>Gunneridae</taxon>
        <taxon>Pentapetalae</taxon>
        <taxon>asterids</taxon>
        <taxon>lamiids</taxon>
        <taxon>Solanales</taxon>
        <taxon>Solanaceae</taxon>
        <taxon>Solanoideae</taxon>
        <taxon>Solaneae</taxon>
        <taxon>Solanum</taxon>
        <taxon>Solanum subgen. Lycopersicon</taxon>
    </lineage>
</organism>
<proteinExistence type="predicted"/>
<sequence>MKTALLHWEDAILEKHHQYGNVHAVEKLRQSIEIWYATSEYLRQEMNPLDRRANKRYVGTTNQSTKTDGMKERKSCSAARPEEDRPAPIRIDQLNSVRLMGRRLLLLFEPGFETGLRGITITATIDPSRPESVVFL</sequence>
<dbReference type="STRING" id="4081.K4D4Y7"/>
<dbReference type="AlphaFoldDB" id="K4D4Y7"/>
<dbReference type="Gramene" id="Solyc11g007260.1.1">
    <property type="protein sequence ID" value="Solyc11g007260.1.1"/>
    <property type="gene ID" value="Solyc11g007260.1"/>
</dbReference>
<reference evidence="2" key="1">
    <citation type="journal article" date="2012" name="Nature">
        <title>The tomato genome sequence provides insights into fleshy fruit evolution.</title>
        <authorList>
            <consortium name="Tomato Genome Consortium"/>
        </authorList>
    </citation>
    <scope>NUCLEOTIDE SEQUENCE [LARGE SCALE GENOMIC DNA]</scope>
    <source>
        <strain evidence="2">cv. Heinz 1706</strain>
    </source>
</reference>
<name>K4D4Y7_SOLLC</name>
<dbReference type="EnsemblPlants" id="Solyc11g007260.1.1">
    <property type="protein sequence ID" value="Solyc11g007260.1.1"/>
    <property type="gene ID" value="Solyc11g007260.1"/>
</dbReference>
<evidence type="ECO:0000313" key="2">
    <source>
        <dbReference type="EnsemblPlants" id="Solyc11g007260.1.1"/>
    </source>
</evidence>
<dbReference type="PaxDb" id="4081-Solyc11g007260.1.1"/>
<reference evidence="2" key="2">
    <citation type="submission" date="2015-06" db="UniProtKB">
        <authorList>
            <consortium name="EnsemblPlants"/>
        </authorList>
    </citation>
    <scope>IDENTIFICATION</scope>
    <source>
        <strain evidence="2">cv. Heinz 1706</strain>
    </source>
</reference>
<dbReference type="HOGENOM" id="CLU_1879034_0_0_1"/>
<dbReference type="Proteomes" id="UP000004994">
    <property type="component" value="Chromosome 11"/>
</dbReference>